<sequence length="147" mass="16449">MVLEHSDAIEVRRSPGKGRGVFARRRIQAGEVIERVPVLVVPINDLNQGEAWTSLGNYCFVWNKSTVALALGYGSLYNHSFRPNARYDDRGQQTKVFTSLRDIEPGEEITVNYNGDPDDASEVGFEVVETKVEAPIRSPKTVKKKRA</sequence>
<feature type="domain" description="SET" evidence="1">
    <location>
        <begin position="7"/>
        <end position="114"/>
    </location>
</feature>
<dbReference type="Gene3D" id="2.170.270.10">
    <property type="entry name" value="SET domain"/>
    <property type="match status" value="1"/>
</dbReference>
<accession>A0AAU7C7N4</accession>
<dbReference type="InterPro" id="IPR046341">
    <property type="entry name" value="SET_dom_sf"/>
</dbReference>
<dbReference type="PANTHER" id="PTHR12197:SF251">
    <property type="entry name" value="EG:BACR7C10.4 PROTEIN"/>
    <property type="match status" value="1"/>
</dbReference>
<dbReference type="EMBL" id="CP155447">
    <property type="protein sequence ID" value="XBH01128.1"/>
    <property type="molecule type" value="Genomic_DNA"/>
</dbReference>
<proteinExistence type="predicted"/>
<protein>
    <submittedName>
        <fullName evidence="2">SET domain-containing protein</fullName>
    </submittedName>
</protein>
<dbReference type="GO" id="GO:0062122">
    <property type="term" value="F:histone H3K37 methyltransferase activity"/>
    <property type="evidence" value="ECO:0007669"/>
    <property type="project" value="InterPro"/>
</dbReference>
<evidence type="ECO:0000259" key="1">
    <source>
        <dbReference type="PROSITE" id="PS50280"/>
    </source>
</evidence>
<dbReference type="SMART" id="SM00317">
    <property type="entry name" value="SET"/>
    <property type="match status" value="1"/>
</dbReference>
<dbReference type="PANTHER" id="PTHR12197">
    <property type="entry name" value="HISTONE-LYSINE N-METHYLTRANSFERASE SMYD"/>
    <property type="match status" value="1"/>
</dbReference>
<dbReference type="InterPro" id="IPR050869">
    <property type="entry name" value="H3K4_H4K5_MeTrfase"/>
</dbReference>
<dbReference type="InterPro" id="IPR001214">
    <property type="entry name" value="SET_dom"/>
</dbReference>
<dbReference type="Pfam" id="PF00856">
    <property type="entry name" value="SET"/>
    <property type="match status" value="1"/>
</dbReference>
<evidence type="ECO:0000313" key="2">
    <source>
        <dbReference type="EMBL" id="XBH01128.1"/>
    </source>
</evidence>
<reference evidence="2" key="1">
    <citation type="submission" date="2024-05" db="EMBL/GenBank/DDBJ databases">
        <title>Planctomycetes of the genus Singulisphaera possess chitinolytic capabilities.</title>
        <authorList>
            <person name="Ivanova A."/>
        </authorList>
    </citation>
    <scope>NUCLEOTIDE SEQUENCE</scope>
    <source>
        <strain evidence="2">Ch08T</strain>
    </source>
</reference>
<gene>
    <name evidence="2" type="ORF">V5E97_22545</name>
</gene>
<organism evidence="2">
    <name type="scientific">Singulisphaera sp. Ch08</name>
    <dbReference type="NCBI Taxonomy" id="3120278"/>
    <lineage>
        <taxon>Bacteria</taxon>
        <taxon>Pseudomonadati</taxon>
        <taxon>Planctomycetota</taxon>
        <taxon>Planctomycetia</taxon>
        <taxon>Isosphaerales</taxon>
        <taxon>Isosphaeraceae</taxon>
        <taxon>Singulisphaera</taxon>
    </lineage>
</organism>
<dbReference type="InterPro" id="IPR009207">
    <property type="entry name" value="SET7_MeTrfase"/>
</dbReference>
<dbReference type="AlphaFoldDB" id="A0AAU7C7N4"/>
<dbReference type="CDD" id="cd10540">
    <property type="entry name" value="SET_SpSet7-like"/>
    <property type="match status" value="1"/>
</dbReference>
<dbReference type="SUPFAM" id="SSF82199">
    <property type="entry name" value="SET domain"/>
    <property type="match status" value="1"/>
</dbReference>
<dbReference type="PIRSF" id="PIRSF022536">
    <property type="entry name" value="A612L_SET"/>
    <property type="match status" value="1"/>
</dbReference>
<dbReference type="PROSITE" id="PS50280">
    <property type="entry name" value="SET"/>
    <property type="match status" value="1"/>
</dbReference>
<dbReference type="RefSeq" id="WP_406693817.1">
    <property type="nucleotide sequence ID" value="NZ_CP155447.1"/>
</dbReference>
<name>A0AAU7C7N4_9BACT</name>